<feature type="domain" description="TLDc" evidence="2">
    <location>
        <begin position="179"/>
        <end position="345"/>
    </location>
</feature>
<evidence type="ECO:0000256" key="1">
    <source>
        <dbReference type="SAM" id="MobiDB-lite"/>
    </source>
</evidence>
<name>A0A397THY4_9GLOM</name>
<dbReference type="OrthoDB" id="298084at2759"/>
<reference evidence="3 4" key="1">
    <citation type="submission" date="2018-06" db="EMBL/GenBank/DDBJ databases">
        <title>Comparative genomics reveals the genomic features of Rhizophagus irregularis, R. cerebriforme, R. diaphanum and Gigaspora rosea, and their symbiotic lifestyle signature.</title>
        <authorList>
            <person name="Morin E."/>
            <person name="San Clemente H."/>
            <person name="Chen E.C.H."/>
            <person name="De La Providencia I."/>
            <person name="Hainaut M."/>
            <person name="Kuo A."/>
            <person name="Kohler A."/>
            <person name="Murat C."/>
            <person name="Tang N."/>
            <person name="Roy S."/>
            <person name="Loubradou J."/>
            <person name="Henrissat B."/>
            <person name="Grigoriev I.V."/>
            <person name="Corradi N."/>
            <person name="Roux C."/>
            <person name="Martin F.M."/>
        </authorList>
    </citation>
    <scope>NUCLEOTIDE SEQUENCE [LARGE SCALE GENOMIC DNA]</scope>
    <source>
        <strain evidence="3 4">DAOM 227022</strain>
    </source>
</reference>
<sequence>MSDETGIELLNIMIASNELKLKQILKLAEDFIIAGNHQYLRNDPIGILQMVIDHKIFVNVKEFYLEAICSDPKILFDSDKFTQLSAPTLEIILKRNDLKLDEIVIWENLVKWEILCKFVPFIRFYGISSKDYIIKIKPYEEILPKELKEDLFKYYMIPEYKPTLNILSPRYSKIIIDSIIINQQHTVLFANWIDQKGKNSRYIKTIPYEFNLIYRASRDGWAPTAFHDKCDNKESTITIAKIKNSEHIVGGYNPLQWDSSDTHKSTKDSFIFSFTNRKSLQSAKLGNNTGDAYSIGCYLKNGPLFGSDLVYHNNGNWKSTNPFSYFRIDIPTSFRVDDYEVFQVINKKTGCALKKETKTEMNDKNLGREEIVKNEKNDSNHSIKEDKKGSFMSLFKGKK</sequence>
<feature type="region of interest" description="Disordered" evidence="1">
    <location>
        <begin position="364"/>
        <end position="388"/>
    </location>
</feature>
<evidence type="ECO:0000259" key="2">
    <source>
        <dbReference type="PROSITE" id="PS51886"/>
    </source>
</evidence>
<gene>
    <name evidence="3" type="ORF">C1645_813944</name>
</gene>
<dbReference type="AlphaFoldDB" id="A0A397THY4"/>
<evidence type="ECO:0000313" key="3">
    <source>
        <dbReference type="EMBL" id="RIA97532.1"/>
    </source>
</evidence>
<dbReference type="PROSITE" id="PS51886">
    <property type="entry name" value="TLDC"/>
    <property type="match status" value="1"/>
</dbReference>
<dbReference type="EMBL" id="QKYT01000028">
    <property type="protein sequence ID" value="RIA97532.1"/>
    <property type="molecule type" value="Genomic_DNA"/>
</dbReference>
<dbReference type="Proteomes" id="UP000265703">
    <property type="component" value="Unassembled WGS sequence"/>
</dbReference>
<keyword evidence="4" id="KW-1185">Reference proteome</keyword>
<organism evidence="3 4">
    <name type="scientific">Glomus cerebriforme</name>
    <dbReference type="NCBI Taxonomy" id="658196"/>
    <lineage>
        <taxon>Eukaryota</taxon>
        <taxon>Fungi</taxon>
        <taxon>Fungi incertae sedis</taxon>
        <taxon>Mucoromycota</taxon>
        <taxon>Glomeromycotina</taxon>
        <taxon>Glomeromycetes</taxon>
        <taxon>Glomerales</taxon>
        <taxon>Glomeraceae</taxon>
        <taxon>Glomus</taxon>
    </lineage>
</organism>
<protein>
    <recommendedName>
        <fullName evidence="2">TLDc domain-containing protein</fullName>
    </recommendedName>
</protein>
<accession>A0A397THY4</accession>
<proteinExistence type="predicted"/>
<dbReference type="InterPro" id="IPR006571">
    <property type="entry name" value="TLDc_dom"/>
</dbReference>
<evidence type="ECO:0000313" key="4">
    <source>
        <dbReference type="Proteomes" id="UP000265703"/>
    </source>
</evidence>
<comment type="caution">
    <text evidence="3">The sequence shown here is derived from an EMBL/GenBank/DDBJ whole genome shotgun (WGS) entry which is preliminary data.</text>
</comment>
<dbReference type="Pfam" id="PF07534">
    <property type="entry name" value="TLD"/>
    <property type="match status" value="1"/>
</dbReference>